<dbReference type="Proteomes" id="UP000604473">
    <property type="component" value="Unassembled WGS sequence"/>
</dbReference>
<proteinExistence type="predicted"/>
<feature type="domain" description="Integrase catalytic" evidence="2">
    <location>
        <begin position="81"/>
        <end position="140"/>
    </location>
</feature>
<comment type="caution">
    <text evidence="3">The sequence shown here is derived from an EMBL/GenBank/DDBJ whole genome shotgun (WGS) entry which is preliminary data.</text>
</comment>
<reference evidence="3 4" key="1">
    <citation type="submission" date="2021-01" db="EMBL/GenBank/DDBJ databases">
        <title>Draft genomes of Rhodovulum sulfidophilum.</title>
        <authorList>
            <person name="Guzman M.S."/>
        </authorList>
    </citation>
    <scope>NUCLEOTIDE SEQUENCE [LARGE SCALE GENOMIC DNA]</scope>
    <source>
        <strain evidence="3 4">AB35</strain>
    </source>
</reference>
<accession>A0ABS1RVP5</accession>
<dbReference type="EMBL" id="JAESJJ010000022">
    <property type="protein sequence ID" value="MBL3610150.1"/>
    <property type="molecule type" value="Genomic_DNA"/>
</dbReference>
<feature type="region of interest" description="Disordered" evidence="1">
    <location>
        <begin position="131"/>
        <end position="154"/>
    </location>
</feature>
<evidence type="ECO:0000259" key="2">
    <source>
        <dbReference type="Pfam" id="PF13683"/>
    </source>
</evidence>
<dbReference type="InterPro" id="IPR001584">
    <property type="entry name" value="Integrase_cat-core"/>
</dbReference>
<sequence>MTRIVGANIARSTWRWTKPQVTSAPSSSPGREGDSPDQVPADQKLGTVTGDGGCDTRPCHTPILEHGGVAPKLRKWIEAMGAKTACIEPGSHRENACRESFNARFRNEMLHRKVYSSLREAQITHRAVTSHHTHTALGYSPRRRRASWTSTGGQ</sequence>
<keyword evidence="4" id="KW-1185">Reference proteome</keyword>
<evidence type="ECO:0000256" key="1">
    <source>
        <dbReference type="SAM" id="MobiDB-lite"/>
    </source>
</evidence>
<gene>
    <name evidence="3" type="ORF">JMM60_15345</name>
</gene>
<organism evidence="3 4">
    <name type="scientific">Rhodovulum sulfidophilum</name>
    <name type="common">Rhodobacter sulfidophilus</name>
    <dbReference type="NCBI Taxonomy" id="35806"/>
    <lineage>
        <taxon>Bacteria</taxon>
        <taxon>Pseudomonadati</taxon>
        <taxon>Pseudomonadota</taxon>
        <taxon>Alphaproteobacteria</taxon>
        <taxon>Rhodobacterales</taxon>
        <taxon>Paracoccaceae</taxon>
        <taxon>Rhodovulum</taxon>
    </lineage>
</organism>
<dbReference type="Pfam" id="PF13683">
    <property type="entry name" value="rve_3"/>
    <property type="match status" value="1"/>
</dbReference>
<evidence type="ECO:0000313" key="4">
    <source>
        <dbReference type="Proteomes" id="UP000604473"/>
    </source>
</evidence>
<protein>
    <submittedName>
        <fullName evidence="3">Transposase</fullName>
    </submittedName>
</protein>
<feature type="compositionally biased region" description="Polar residues" evidence="1">
    <location>
        <begin position="17"/>
        <end position="29"/>
    </location>
</feature>
<name>A0ABS1RVP5_RHOSU</name>
<feature type="region of interest" description="Disordered" evidence="1">
    <location>
        <begin position="17"/>
        <end position="53"/>
    </location>
</feature>
<evidence type="ECO:0000313" key="3">
    <source>
        <dbReference type="EMBL" id="MBL3610150.1"/>
    </source>
</evidence>